<dbReference type="InterPro" id="IPR032675">
    <property type="entry name" value="LRR_dom_sf"/>
</dbReference>
<dbReference type="SUPFAM" id="SSF52047">
    <property type="entry name" value="RNI-like"/>
    <property type="match status" value="1"/>
</dbReference>
<evidence type="ECO:0000313" key="5">
    <source>
        <dbReference type="Proteomes" id="UP001360560"/>
    </source>
</evidence>
<comment type="caution">
    <text evidence="4">The sequence shown here is derived from an EMBL/GenBank/DDBJ whole genome shotgun (WGS) entry which is preliminary data.</text>
</comment>
<dbReference type="GeneID" id="90076638"/>
<sequence>MREFQVGQRVTIGGESCTIRFIGTIPQWPEDVAVGVEWDNKLKGKNDGQLQNIRYFHTIKGLKTGSFLKERKLNRDAQRGRFFFKSLVNKYADFSVHDRDIETIKFGSKNVQSYGFDNLMHSNSDLEGLKIASLTKESIIDCELSMGSTRSVSDLYNYDYGLEKYIQLSLSNSQMKSMRLPLLANLDISSNLFSSTHQIFKIMLNLPNLETLNLSNNNFVSDDTFFGHLILNHSLSKNFGQDSLKHAKGMFSNLRKIKISSNYLRKSTLMIVLLLFDNLEDLNLSDNLIDDEWFLCDYTSVIETDKHIEIQEIMQEVNYIFKDCLQVTHLSTGKYEIKVQFLKFLTISDNIKRITSLNLSFNKLTSIPWILIDVFRNGGLMELNLSNNQIHLLTQDDANLTNIPVSSQLLNINSLTKQYQPSSLIETHSEALKYNDLSLDWKWFKLSRLNLNCNQFTTFQELDIINLKFPNLKQLQINDNNKIWNKPEELEEYTAKFNKIKSRDPTAFGDGTLEDFIIEEIFVSVVYRFNDSLEYLNKSKILLDERKNSELYFVAKLKEGCFNDCHSSEARRFIFSNFGTKRLDILCDRYNVDIIELRKDIDCLTSNKLIDHRKPNTIKYNLIDITLRFHDATINDSKKMKKPTSHSSNEIKHTFFNTMTILQFKGIIKRLFDVYSVLELRIFFTLSFEEYYGKNNDEEVIYKTEELVNNEDELYQYGFKNGDVIDVYHNTEIFA</sequence>
<dbReference type="PROSITE" id="PS50245">
    <property type="entry name" value="CAP_GLY_2"/>
    <property type="match status" value="1"/>
</dbReference>
<dbReference type="Pfam" id="PF01302">
    <property type="entry name" value="CAP_GLY"/>
    <property type="match status" value="1"/>
</dbReference>
<dbReference type="EMBL" id="BTFZ01000020">
    <property type="protein sequence ID" value="GMM38650.1"/>
    <property type="molecule type" value="Genomic_DNA"/>
</dbReference>
<accession>A0AAV5QUL2</accession>
<evidence type="ECO:0000256" key="2">
    <source>
        <dbReference type="ARBA" id="ARBA00022737"/>
    </source>
</evidence>
<dbReference type="Proteomes" id="UP001360560">
    <property type="component" value="Unassembled WGS sequence"/>
</dbReference>
<dbReference type="SMART" id="SM01052">
    <property type="entry name" value="CAP_GLY"/>
    <property type="match status" value="1"/>
</dbReference>
<evidence type="ECO:0000256" key="1">
    <source>
        <dbReference type="ARBA" id="ARBA00022614"/>
    </source>
</evidence>
<keyword evidence="1" id="KW-0433">Leucine-rich repeat</keyword>
<keyword evidence="2" id="KW-0677">Repeat</keyword>
<dbReference type="InterPro" id="IPR036859">
    <property type="entry name" value="CAP-Gly_dom_sf"/>
</dbReference>
<dbReference type="Gene3D" id="3.10.20.90">
    <property type="entry name" value="Phosphatidylinositol 3-kinase Catalytic Subunit, Chain A, domain 1"/>
    <property type="match status" value="1"/>
</dbReference>
<name>A0AAV5QUL2_9ASCO</name>
<proteinExistence type="predicted"/>
<feature type="domain" description="CAP-Gly" evidence="3">
    <location>
        <begin position="34"/>
        <end position="69"/>
    </location>
</feature>
<dbReference type="InterPro" id="IPR000938">
    <property type="entry name" value="CAP-Gly_domain"/>
</dbReference>
<dbReference type="RefSeq" id="XP_064855645.1">
    <property type="nucleotide sequence ID" value="XM_064999573.1"/>
</dbReference>
<evidence type="ECO:0000259" key="3">
    <source>
        <dbReference type="PROSITE" id="PS50245"/>
    </source>
</evidence>
<reference evidence="4 5" key="1">
    <citation type="journal article" date="2023" name="Elife">
        <title>Identification of key yeast species and microbe-microbe interactions impacting larval growth of Drosophila in the wild.</title>
        <authorList>
            <person name="Mure A."/>
            <person name="Sugiura Y."/>
            <person name="Maeda R."/>
            <person name="Honda K."/>
            <person name="Sakurai N."/>
            <person name="Takahashi Y."/>
            <person name="Watada M."/>
            <person name="Katoh T."/>
            <person name="Gotoh A."/>
            <person name="Gotoh Y."/>
            <person name="Taniguchi I."/>
            <person name="Nakamura K."/>
            <person name="Hayashi T."/>
            <person name="Katayama T."/>
            <person name="Uemura T."/>
            <person name="Hattori Y."/>
        </authorList>
    </citation>
    <scope>NUCLEOTIDE SEQUENCE [LARGE SCALE GENOMIC DNA]</scope>
    <source>
        <strain evidence="4 5">SC-9</strain>
    </source>
</reference>
<gene>
    <name evidence="4" type="ORF">DASC09_059890</name>
</gene>
<keyword evidence="5" id="KW-1185">Reference proteome</keyword>
<dbReference type="AlphaFoldDB" id="A0AAV5QUL2"/>
<evidence type="ECO:0000313" key="4">
    <source>
        <dbReference type="EMBL" id="GMM38650.1"/>
    </source>
</evidence>
<dbReference type="Gene3D" id="2.30.30.190">
    <property type="entry name" value="CAP Gly-rich-like domain"/>
    <property type="match status" value="1"/>
</dbReference>
<dbReference type="PANTHER" id="PTHR45617">
    <property type="entry name" value="LEUCINE RICH REPEAT FAMILY PROTEIN"/>
    <property type="match status" value="1"/>
</dbReference>
<protein>
    <submittedName>
        <fullName evidence="4">Pac2 protein</fullName>
    </submittedName>
</protein>
<dbReference type="SUPFAM" id="SSF74924">
    <property type="entry name" value="Cap-Gly domain"/>
    <property type="match status" value="1"/>
</dbReference>
<organism evidence="4 5">
    <name type="scientific">Saccharomycopsis crataegensis</name>
    <dbReference type="NCBI Taxonomy" id="43959"/>
    <lineage>
        <taxon>Eukaryota</taxon>
        <taxon>Fungi</taxon>
        <taxon>Dikarya</taxon>
        <taxon>Ascomycota</taxon>
        <taxon>Saccharomycotina</taxon>
        <taxon>Saccharomycetes</taxon>
        <taxon>Saccharomycopsidaceae</taxon>
        <taxon>Saccharomycopsis</taxon>
    </lineage>
</organism>
<dbReference type="Gene3D" id="3.80.10.10">
    <property type="entry name" value="Ribonuclease Inhibitor"/>
    <property type="match status" value="2"/>
</dbReference>